<dbReference type="InterPro" id="IPR001653">
    <property type="entry name" value="DAP_epimerase_DapF"/>
</dbReference>
<dbReference type="PANTHER" id="PTHR31689">
    <property type="entry name" value="DIAMINOPIMELATE EPIMERASE, CHLOROPLASTIC"/>
    <property type="match status" value="1"/>
</dbReference>
<keyword evidence="6" id="KW-0457">Lysine biosynthesis</keyword>
<evidence type="ECO:0000256" key="3">
    <source>
        <dbReference type="ARBA" id="ARBA00010219"/>
    </source>
</evidence>
<organism evidence="10 11">
    <name type="scientific">Cannabis sativa</name>
    <name type="common">Hemp</name>
    <name type="synonym">Marijuana</name>
    <dbReference type="NCBI Taxonomy" id="3483"/>
    <lineage>
        <taxon>Eukaryota</taxon>
        <taxon>Viridiplantae</taxon>
        <taxon>Streptophyta</taxon>
        <taxon>Embryophyta</taxon>
        <taxon>Tracheophyta</taxon>
        <taxon>Spermatophyta</taxon>
        <taxon>Magnoliopsida</taxon>
        <taxon>eudicotyledons</taxon>
        <taxon>Gunneridae</taxon>
        <taxon>Pentapetalae</taxon>
        <taxon>rosids</taxon>
        <taxon>fabids</taxon>
        <taxon>Rosales</taxon>
        <taxon>Cannabaceae</taxon>
        <taxon>Cannabis</taxon>
    </lineage>
</organism>
<comment type="similarity">
    <text evidence="3">Belongs to the diaminopimelate epimerase family.</text>
</comment>
<dbReference type="GO" id="GO:0008837">
    <property type="term" value="F:diaminopimelate epimerase activity"/>
    <property type="evidence" value="ECO:0007669"/>
    <property type="project" value="UniProtKB-EC"/>
</dbReference>
<evidence type="ECO:0000313" key="10">
    <source>
        <dbReference type="EMBL" id="KAF4385348.1"/>
    </source>
</evidence>
<evidence type="ECO:0000259" key="9">
    <source>
        <dbReference type="Pfam" id="PF00646"/>
    </source>
</evidence>
<dbReference type="SUPFAM" id="SSF52047">
    <property type="entry name" value="RNI-like"/>
    <property type="match status" value="1"/>
</dbReference>
<dbReference type="Gene3D" id="3.10.310.10">
    <property type="entry name" value="Diaminopimelate Epimerase, Chain A, domain 1"/>
    <property type="match status" value="3"/>
</dbReference>
<dbReference type="PANTHER" id="PTHR31689:SF0">
    <property type="entry name" value="DIAMINOPIMELATE EPIMERASE"/>
    <property type="match status" value="1"/>
</dbReference>
<dbReference type="InterPro" id="IPR036047">
    <property type="entry name" value="F-box-like_dom_sf"/>
</dbReference>
<dbReference type="InterPro" id="IPR001810">
    <property type="entry name" value="F-box_dom"/>
</dbReference>
<evidence type="ECO:0000256" key="7">
    <source>
        <dbReference type="ARBA" id="ARBA00023235"/>
    </source>
</evidence>
<evidence type="ECO:0000256" key="4">
    <source>
        <dbReference type="ARBA" id="ARBA00013080"/>
    </source>
</evidence>
<comment type="subcellular location">
    <subcellularLocation>
        <location evidence="1">Plastid</location>
        <location evidence="1">Chloroplast</location>
    </subcellularLocation>
</comment>
<dbReference type="GO" id="GO:0009089">
    <property type="term" value="P:lysine biosynthetic process via diaminopimelate"/>
    <property type="evidence" value="ECO:0007669"/>
    <property type="project" value="InterPro"/>
</dbReference>
<dbReference type="Proteomes" id="UP000583929">
    <property type="component" value="Unassembled WGS sequence"/>
</dbReference>
<evidence type="ECO:0000256" key="8">
    <source>
        <dbReference type="ARBA" id="ARBA00051712"/>
    </source>
</evidence>
<protein>
    <recommendedName>
        <fullName evidence="4">diaminopimelate epimerase</fullName>
        <ecNumber evidence="4">5.1.1.7</ecNumber>
    </recommendedName>
</protein>
<dbReference type="SUPFAM" id="SSF81383">
    <property type="entry name" value="F-box domain"/>
    <property type="match status" value="1"/>
</dbReference>
<evidence type="ECO:0000313" key="11">
    <source>
        <dbReference type="Proteomes" id="UP000583929"/>
    </source>
</evidence>
<dbReference type="EC" id="5.1.1.7" evidence="4"/>
<evidence type="ECO:0000256" key="5">
    <source>
        <dbReference type="ARBA" id="ARBA00022605"/>
    </source>
</evidence>
<gene>
    <name evidence="10" type="ORF">G4B88_026631</name>
</gene>
<feature type="domain" description="F-box" evidence="9">
    <location>
        <begin position="11"/>
        <end position="45"/>
    </location>
</feature>
<dbReference type="NCBIfam" id="TIGR00652">
    <property type="entry name" value="DapF"/>
    <property type="match status" value="1"/>
</dbReference>
<comment type="catalytic activity">
    <reaction evidence="8">
        <text>(2S,6S)-2,6-diaminopimelate = meso-2,6-diaminopimelate</text>
        <dbReference type="Rhea" id="RHEA:15393"/>
        <dbReference type="ChEBI" id="CHEBI:57609"/>
        <dbReference type="ChEBI" id="CHEBI:57791"/>
        <dbReference type="EC" id="5.1.1.7"/>
    </reaction>
</comment>
<dbReference type="EMBL" id="JAATIQ010000086">
    <property type="protein sequence ID" value="KAF4385348.1"/>
    <property type="molecule type" value="Genomic_DNA"/>
</dbReference>
<dbReference type="GO" id="GO:0009507">
    <property type="term" value="C:chloroplast"/>
    <property type="evidence" value="ECO:0007669"/>
    <property type="project" value="UniProtKB-SubCell"/>
</dbReference>
<dbReference type="GO" id="GO:0005829">
    <property type="term" value="C:cytosol"/>
    <property type="evidence" value="ECO:0007669"/>
    <property type="project" value="TreeGrafter"/>
</dbReference>
<comment type="pathway">
    <text evidence="2">Amino-acid biosynthesis; L-lysine biosynthesis via DAP pathway; DL-2,6-diaminopimelate from LL-2,6-diaminopimelate: step 1/1.</text>
</comment>
<dbReference type="HAMAP" id="MF_00197">
    <property type="entry name" value="DAP_epimerase"/>
    <property type="match status" value="1"/>
</dbReference>
<proteinExistence type="inferred from homology"/>
<name>A0A7J6GRE9_CANSA</name>
<dbReference type="Pfam" id="PF01678">
    <property type="entry name" value="DAP_epimerase"/>
    <property type="match status" value="2"/>
</dbReference>
<keyword evidence="5" id="KW-0028">Amino-acid biosynthesis</keyword>
<keyword evidence="7" id="KW-0413">Isomerase</keyword>
<dbReference type="FunFam" id="3.10.310.10:FF:000011">
    <property type="entry name" value="Diaminopimelate epimerase, chloroplastic"/>
    <property type="match status" value="1"/>
</dbReference>
<dbReference type="AlphaFoldDB" id="A0A7J6GRE9"/>
<dbReference type="SUPFAM" id="SSF54506">
    <property type="entry name" value="Diaminopimelate epimerase-like"/>
    <property type="match status" value="3"/>
</dbReference>
<evidence type="ECO:0000256" key="1">
    <source>
        <dbReference type="ARBA" id="ARBA00004229"/>
    </source>
</evidence>
<dbReference type="Pfam" id="PF00646">
    <property type="entry name" value="F-box"/>
    <property type="match status" value="1"/>
</dbReference>
<accession>A0A7J6GRE9</accession>
<comment type="caution">
    <text evidence="10">The sequence shown here is derived from an EMBL/GenBank/DDBJ whole genome shotgun (WGS) entry which is preliminary data.</text>
</comment>
<sequence length="850" mass="93832">MDDQKSSVDLISNLPLDILRHIISFLPLKEAVQSMSLSTLWSQVLAPINVKLKSFNEEEEEEEEVSFKLEIEEVFGGFLSSYNSPQLLCIGKVVLATKGVENELHLNFFDQSIITNSTSPFHLKLHTKNTLNNANFAFSSLRTLHLCYVNSKVINLVSELFKGFHLLQSLRVEKCVGLEELHVDMTNSLHNLEVLDCNDIVSVVVCAPYLKSFKFCGLFLPRIMQLVNPIDLVEATLEFEGGGVVGDGEFECEDVLSLLNSLKDVQTLTISGWLLEWMCRGGVIFRRLDFQFNKLEKLCWIGSSIDKAKRDSLACFLNICPSLLKLSIEMNHRLSIIDCPYFHYYWHEPHLWMDCESVKSNTLQLKQLKMLRLEGFLGEEDEILLMELLLNKAVVLERKRRRRNLVQLTLLSFIVMAMAATISPPLTSPARRLSLTSFTSLSNSHSFTNQLSFLRPTRPCIGVSAGASSPISMRLEAAEKASTASFLDRRETGFLHFVKYQGLGNDFILVDNRDSSEPRVTPEQAVKLCDRNFGIGGDGVIFAMPGINGTDYTMRIFNSDGSEPEMCGIPLSTFFDNAFMIYCCSFTVHTGAGLIIPELQDDGQVKVDMGEPVLKASDVPTRLPANKDQSVVKSDIDVNGETWSVTCVSMGNPHCVTFGKKGGQALQVDELNLADIGPKFEHHEMFPARTNTEFVQVFSPSHVKMRVWERGAGATLACGTGACAVVVAAVLEGRAGRVGWSSGLGSRPGLGWGLGSGWGPGSESNFELGSTSVVEVLVQGLGLGRGLSPGSGSRYRSGLDQSRGSDLRLGSENCTVDLPGGPLQIEWREEDNHIYMTGPAEVAFYGSVQL</sequence>
<keyword evidence="11" id="KW-1185">Reference proteome</keyword>
<dbReference type="FunFam" id="3.10.310.10:FF:000009">
    <property type="entry name" value="Diaminopimelate epimerase chloroplastic"/>
    <property type="match status" value="1"/>
</dbReference>
<evidence type="ECO:0000256" key="2">
    <source>
        <dbReference type="ARBA" id="ARBA00005196"/>
    </source>
</evidence>
<reference evidence="10 11" key="1">
    <citation type="journal article" date="2020" name="bioRxiv">
        <title>Sequence and annotation of 42 cannabis genomes reveals extensive copy number variation in cannabinoid synthesis and pathogen resistance genes.</title>
        <authorList>
            <person name="Mckernan K.J."/>
            <person name="Helbert Y."/>
            <person name="Kane L.T."/>
            <person name="Ebling H."/>
            <person name="Zhang L."/>
            <person name="Liu B."/>
            <person name="Eaton Z."/>
            <person name="Mclaughlin S."/>
            <person name="Kingan S."/>
            <person name="Baybayan P."/>
            <person name="Concepcion G."/>
            <person name="Jordan M."/>
            <person name="Riva A."/>
            <person name="Barbazuk W."/>
            <person name="Harkins T."/>
        </authorList>
    </citation>
    <scope>NUCLEOTIDE SEQUENCE [LARGE SCALE GENOMIC DNA]</scope>
    <source>
        <strain evidence="11">cv. Jamaican Lion 4</strain>
        <tissue evidence="10">Leaf</tissue>
    </source>
</reference>
<evidence type="ECO:0000256" key="6">
    <source>
        <dbReference type="ARBA" id="ARBA00023154"/>
    </source>
</evidence>